<reference evidence="2" key="2">
    <citation type="journal article" date="2015" name="Data Brief">
        <title>Shoot transcriptome of the giant reed, Arundo donax.</title>
        <authorList>
            <person name="Barrero R.A."/>
            <person name="Guerrero F.D."/>
            <person name="Moolhuijzen P."/>
            <person name="Goolsby J.A."/>
            <person name="Tidwell J."/>
            <person name="Bellgard S.E."/>
            <person name="Bellgard M.I."/>
        </authorList>
    </citation>
    <scope>NUCLEOTIDE SEQUENCE</scope>
    <source>
        <tissue evidence="2">Shoot tissue taken approximately 20 cm above the soil surface</tissue>
    </source>
</reference>
<organism evidence="2">
    <name type="scientific">Arundo donax</name>
    <name type="common">Giant reed</name>
    <name type="synonym">Donax arundinaceus</name>
    <dbReference type="NCBI Taxonomy" id="35708"/>
    <lineage>
        <taxon>Eukaryota</taxon>
        <taxon>Viridiplantae</taxon>
        <taxon>Streptophyta</taxon>
        <taxon>Embryophyta</taxon>
        <taxon>Tracheophyta</taxon>
        <taxon>Spermatophyta</taxon>
        <taxon>Magnoliopsida</taxon>
        <taxon>Liliopsida</taxon>
        <taxon>Poales</taxon>
        <taxon>Poaceae</taxon>
        <taxon>PACMAD clade</taxon>
        <taxon>Arundinoideae</taxon>
        <taxon>Arundineae</taxon>
        <taxon>Arundo</taxon>
    </lineage>
</organism>
<feature type="compositionally biased region" description="Basic residues" evidence="1">
    <location>
        <begin position="49"/>
        <end position="59"/>
    </location>
</feature>
<sequence length="59" mass="7015">MGEGAGNERRGAAKDGERWWRRRRCQWIARMVRRPSNGMKDWNGDRGAPHHNTKKKKNR</sequence>
<accession>A0A0A9AEV4</accession>
<dbReference type="EMBL" id="GBRH01247706">
    <property type="protein sequence ID" value="JAD50189.1"/>
    <property type="molecule type" value="Transcribed_RNA"/>
</dbReference>
<feature type="region of interest" description="Disordered" evidence="1">
    <location>
        <begin position="31"/>
        <end position="59"/>
    </location>
</feature>
<reference evidence="2" key="1">
    <citation type="submission" date="2014-09" db="EMBL/GenBank/DDBJ databases">
        <authorList>
            <person name="Magalhaes I.L.F."/>
            <person name="Oliveira U."/>
            <person name="Santos F.R."/>
            <person name="Vidigal T.H.D.A."/>
            <person name="Brescovit A.D."/>
            <person name="Santos A.J."/>
        </authorList>
    </citation>
    <scope>NUCLEOTIDE SEQUENCE</scope>
    <source>
        <tissue evidence="2">Shoot tissue taken approximately 20 cm above the soil surface</tissue>
    </source>
</reference>
<evidence type="ECO:0000313" key="2">
    <source>
        <dbReference type="EMBL" id="JAD50189.1"/>
    </source>
</evidence>
<proteinExistence type="predicted"/>
<name>A0A0A9AEV4_ARUDO</name>
<protein>
    <submittedName>
        <fullName evidence="2">Uncharacterized protein</fullName>
    </submittedName>
</protein>
<evidence type="ECO:0000256" key="1">
    <source>
        <dbReference type="SAM" id="MobiDB-lite"/>
    </source>
</evidence>
<dbReference type="AlphaFoldDB" id="A0A0A9AEV4"/>